<dbReference type="Pfam" id="PF01926">
    <property type="entry name" value="MMR_HSR1"/>
    <property type="match status" value="1"/>
</dbReference>
<keyword evidence="5" id="KW-1185">Reference proteome</keyword>
<feature type="domain" description="Hydrogen maturase F dimerization" evidence="2">
    <location>
        <begin position="190"/>
        <end position="286"/>
    </location>
</feature>
<dbReference type="Gene3D" id="3.40.50.11420">
    <property type="match status" value="1"/>
</dbReference>
<accession>A0ABT6UH74</accession>
<evidence type="ECO:0000259" key="3">
    <source>
        <dbReference type="Pfam" id="PF18133"/>
    </source>
</evidence>
<feature type="domain" description="G" evidence="1">
    <location>
        <begin position="23"/>
        <end position="137"/>
    </location>
</feature>
<dbReference type="InterPro" id="IPR005225">
    <property type="entry name" value="Small_GTP-bd"/>
</dbReference>
<dbReference type="SUPFAM" id="SSF52540">
    <property type="entry name" value="P-loop containing nucleoside triphosphate hydrolases"/>
    <property type="match status" value="1"/>
</dbReference>
<evidence type="ECO:0000259" key="1">
    <source>
        <dbReference type="Pfam" id="PF01926"/>
    </source>
</evidence>
<dbReference type="PANTHER" id="PTHR42714:SF6">
    <property type="entry name" value="TRANSLATION INITIATION FACTOR IF-2"/>
    <property type="match status" value="1"/>
</dbReference>
<feature type="domain" description="Hydrogen maturase F tetramerization" evidence="3">
    <location>
        <begin position="291"/>
        <end position="406"/>
    </location>
</feature>
<dbReference type="NCBIfam" id="TIGR03918">
    <property type="entry name" value="GTP_HydF"/>
    <property type="match status" value="1"/>
</dbReference>
<protein>
    <submittedName>
        <fullName evidence="4">[FeFe] hydrogenase H-cluster maturation GTPase HydF</fullName>
    </submittedName>
</protein>
<dbReference type="EMBL" id="JAOTLW010000027">
    <property type="protein sequence ID" value="MDI5833810.1"/>
    <property type="molecule type" value="Genomic_DNA"/>
</dbReference>
<evidence type="ECO:0000313" key="5">
    <source>
        <dbReference type="Proteomes" id="UP001159075"/>
    </source>
</evidence>
<dbReference type="Gene3D" id="3.40.50.11410">
    <property type="match status" value="1"/>
</dbReference>
<dbReference type="NCBIfam" id="TIGR00231">
    <property type="entry name" value="small_GTP"/>
    <property type="match status" value="1"/>
</dbReference>
<gene>
    <name evidence="4" type="primary">hydF</name>
    <name evidence="4" type="ORF">ODY93_19680</name>
</gene>
<sequence>MCQGINPQEHSQTQSAPRGMRYHIALVGRRNSGKSSLLNMIAGQQISIVSDIKGTTTDAVAKAYELQPLGPVTFYDTAGIDDEGTLGMMRVSATRRVLFRSDMALLVVDEHGLCPSDMALIDEIQQLEMPILVVFNKADICLPKAEDIAFCQTQSLPFIVVSAATGLAGKQLKQLMVELAPAEYKQEPLLAGDLYQAGDVILCVVPIDMAAPKGRLILPQVQILREALDRSAIAMIVKETELTQALSVVTPKLVISDAQAIKQVAATVPDAVPLTTFSTLFARFKGDLAVLAAGADALDKLQDGNKVLIAEACSHNVQEDDIGRVKLPRWINSYTGKQLQFVVTSGHDFPDDLEQYALVIHCGACMFNRNEMLRRIRECQRRQVPITNYGVAISKLQGVLPRVLAPFNRNPQQ</sequence>
<dbReference type="InterPro" id="IPR023873">
    <property type="entry name" value="FeFe-hyd_GTPase_HydF"/>
</dbReference>
<dbReference type="Gene3D" id="3.40.50.300">
    <property type="entry name" value="P-loop containing nucleotide triphosphate hydrolases"/>
    <property type="match status" value="1"/>
</dbReference>
<dbReference type="InterPro" id="IPR006073">
    <property type="entry name" value="GTP-bd"/>
</dbReference>
<reference evidence="4 5" key="1">
    <citation type="submission" date="2022-09" db="EMBL/GenBank/DDBJ databases">
        <title>The outer-membrane cytochrome OmcA is essential for infection of Shewanella oneidensis by a zebrafish-associated bacteriophage.</title>
        <authorList>
            <person name="Grenfell A.W."/>
            <person name="Intile P."/>
            <person name="Mcfarlane J."/>
            <person name="Leung D."/>
            <person name="Abdalla K."/>
            <person name="Wold M."/>
            <person name="Kees E."/>
            <person name="Gralnick J."/>
        </authorList>
    </citation>
    <scope>NUCLEOTIDE SEQUENCE [LARGE SCALE GENOMIC DNA]</scope>
    <source>
        <strain evidence="4 5">NF-5</strain>
    </source>
</reference>
<dbReference type="Proteomes" id="UP001159075">
    <property type="component" value="Unassembled WGS sequence"/>
</dbReference>
<dbReference type="PANTHER" id="PTHR42714">
    <property type="entry name" value="TRNA MODIFICATION GTPASE GTPBP3"/>
    <property type="match status" value="1"/>
</dbReference>
<dbReference type="RefSeq" id="WP_240292983.1">
    <property type="nucleotide sequence ID" value="NZ_CP092630.1"/>
</dbReference>
<dbReference type="Pfam" id="PF18128">
    <property type="entry name" value="HydF_dimer"/>
    <property type="match status" value="1"/>
</dbReference>
<dbReference type="CDD" id="cd00880">
    <property type="entry name" value="Era_like"/>
    <property type="match status" value="1"/>
</dbReference>
<dbReference type="InterPro" id="IPR040644">
    <property type="entry name" value="HydF_tetramer"/>
</dbReference>
<name>A0ABT6UH74_9GAMM</name>
<evidence type="ECO:0000313" key="4">
    <source>
        <dbReference type="EMBL" id="MDI5833810.1"/>
    </source>
</evidence>
<proteinExistence type="predicted"/>
<dbReference type="Pfam" id="PF18133">
    <property type="entry name" value="HydF_tetramer"/>
    <property type="match status" value="1"/>
</dbReference>
<dbReference type="InterPro" id="IPR027417">
    <property type="entry name" value="P-loop_NTPase"/>
</dbReference>
<dbReference type="InterPro" id="IPR041606">
    <property type="entry name" value="HydF_dimer"/>
</dbReference>
<evidence type="ECO:0000259" key="2">
    <source>
        <dbReference type="Pfam" id="PF18128"/>
    </source>
</evidence>
<organism evidence="4 5">
    <name type="scientific">Shewanella xiamenensis</name>
    <dbReference type="NCBI Taxonomy" id="332186"/>
    <lineage>
        <taxon>Bacteria</taxon>
        <taxon>Pseudomonadati</taxon>
        <taxon>Pseudomonadota</taxon>
        <taxon>Gammaproteobacteria</taxon>
        <taxon>Alteromonadales</taxon>
        <taxon>Shewanellaceae</taxon>
        <taxon>Shewanella</taxon>
    </lineage>
</organism>
<comment type="caution">
    <text evidence="4">The sequence shown here is derived from an EMBL/GenBank/DDBJ whole genome shotgun (WGS) entry which is preliminary data.</text>
</comment>